<feature type="transmembrane region" description="Helical" evidence="6">
    <location>
        <begin position="410"/>
        <end position="436"/>
    </location>
</feature>
<evidence type="ECO:0000259" key="7">
    <source>
        <dbReference type="Pfam" id="PF02687"/>
    </source>
</evidence>
<evidence type="ECO:0000256" key="2">
    <source>
        <dbReference type="ARBA" id="ARBA00022475"/>
    </source>
</evidence>
<evidence type="ECO:0000256" key="1">
    <source>
        <dbReference type="ARBA" id="ARBA00004651"/>
    </source>
</evidence>
<feature type="transmembrane region" description="Helical" evidence="6">
    <location>
        <begin position="240"/>
        <end position="263"/>
    </location>
</feature>
<dbReference type="EMBL" id="LJYG01000051">
    <property type="protein sequence ID" value="KRQ13792.1"/>
    <property type="molecule type" value="Genomic_DNA"/>
</dbReference>
<keyword evidence="3 6" id="KW-0812">Transmembrane</keyword>
<evidence type="ECO:0000256" key="6">
    <source>
        <dbReference type="SAM" id="Phobius"/>
    </source>
</evidence>
<proteinExistence type="predicted"/>
<evidence type="ECO:0000313" key="8">
    <source>
        <dbReference type="EMBL" id="KRQ13792.1"/>
    </source>
</evidence>
<feature type="transmembrane region" description="Helical" evidence="6">
    <location>
        <begin position="284"/>
        <end position="314"/>
    </location>
</feature>
<name>A0A0R3DVM0_9BRAD</name>
<feature type="transmembrane region" description="Helical" evidence="6">
    <location>
        <begin position="384"/>
        <end position="404"/>
    </location>
</feature>
<keyword evidence="2" id="KW-1003">Cell membrane</keyword>
<dbReference type="InterPro" id="IPR003838">
    <property type="entry name" value="ABC3_permease_C"/>
</dbReference>
<keyword evidence="9" id="KW-1185">Reference proteome</keyword>
<dbReference type="GO" id="GO:0005886">
    <property type="term" value="C:plasma membrane"/>
    <property type="evidence" value="ECO:0007669"/>
    <property type="project" value="UniProtKB-SubCell"/>
</dbReference>
<feature type="transmembrane region" description="Helical" evidence="6">
    <location>
        <begin position="785"/>
        <end position="805"/>
    </location>
</feature>
<reference evidence="8 9" key="1">
    <citation type="submission" date="2015-09" db="EMBL/GenBank/DDBJ databases">
        <title>Draft Genome Sequence of Bradyrhizobium manausense Strain BR 3351T, a Novel Symbiotic Nitrogen-Fixing Alphaproteobacterium Isolated from Brazilian Amazon Rain Forest.</title>
        <authorList>
            <person name="De Araujo J.L."/>
            <person name="Zilli J.E."/>
        </authorList>
    </citation>
    <scope>NUCLEOTIDE SEQUENCE [LARGE SCALE GENOMIC DNA]</scope>
    <source>
        <strain evidence="8 9">BR3351</strain>
    </source>
</reference>
<dbReference type="STRING" id="989370.AOQ71_13660"/>
<dbReference type="PANTHER" id="PTHR30287:SF2">
    <property type="entry name" value="BLL1001 PROTEIN"/>
    <property type="match status" value="1"/>
</dbReference>
<evidence type="ECO:0000256" key="4">
    <source>
        <dbReference type="ARBA" id="ARBA00022989"/>
    </source>
</evidence>
<dbReference type="Proteomes" id="UP000051936">
    <property type="component" value="Unassembled WGS sequence"/>
</dbReference>
<feature type="domain" description="ABC3 transporter permease C-terminal" evidence="7">
    <location>
        <begin position="242"/>
        <end position="366"/>
    </location>
</feature>
<dbReference type="OrthoDB" id="343744at2"/>
<evidence type="ECO:0000256" key="3">
    <source>
        <dbReference type="ARBA" id="ARBA00022692"/>
    </source>
</evidence>
<evidence type="ECO:0000313" key="9">
    <source>
        <dbReference type="Proteomes" id="UP000051936"/>
    </source>
</evidence>
<feature type="transmembrane region" description="Helical" evidence="6">
    <location>
        <begin position="339"/>
        <end position="363"/>
    </location>
</feature>
<feature type="transmembrane region" description="Helical" evidence="6">
    <location>
        <begin position="457"/>
        <end position="477"/>
    </location>
</feature>
<feature type="transmembrane region" description="Helical" evidence="6">
    <location>
        <begin position="689"/>
        <end position="710"/>
    </location>
</feature>
<dbReference type="AlphaFoldDB" id="A0A0R3DVM0"/>
<dbReference type="PANTHER" id="PTHR30287">
    <property type="entry name" value="MEMBRANE COMPONENT OF PREDICTED ABC SUPERFAMILY METABOLITE UPTAKE TRANSPORTER"/>
    <property type="match status" value="1"/>
</dbReference>
<feature type="domain" description="ABC3 transporter permease C-terminal" evidence="7">
    <location>
        <begin position="691"/>
        <end position="809"/>
    </location>
</feature>
<dbReference type="InterPro" id="IPR038766">
    <property type="entry name" value="Membrane_comp_ABC_pdt"/>
</dbReference>
<accession>A0A0R3DVM0</accession>
<comment type="caution">
    <text evidence="8">The sequence shown here is derived from an EMBL/GenBank/DDBJ whole genome shotgun (WGS) entry which is preliminary data.</text>
</comment>
<protein>
    <submittedName>
        <fullName evidence="8">ABC transporter permease</fullName>
    </submittedName>
</protein>
<gene>
    <name evidence="8" type="ORF">AOQ71_13660</name>
</gene>
<evidence type="ECO:0000256" key="5">
    <source>
        <dbReference type="ARBA" id="ARBA00023136"/>
    </source>
</evidence>
<sequence length="820" mass="87938">MKRALWVLAVLLSHWRRHRMQFATLLIGLIAATALWSGVQAINQQARSAYDRAAATFGGVRTATLVAPDTATFPQELFIKLRRAGWPVSPVLEGRVQINGRSIRLLGIEPVTLPVDVGNAPRLGAADLGTFVAAPGQTLVARETLADLHEGEGAAPSISSGARLPPLHVQPQLVPDVLVVDIGVAQRLLNKPNQVSRLLIGKARGKPAALQSIVGDQLQLIEPTAETELERLTDSFHLNLTAFGLLSFFVGLFIVNSAVGLAFEQRLPMLRTLRACGASARLVNTVLVVELVALALVAGLIGLVCGYVIAAALLPDVAASLRGLYGAQIPGHLTLRPEWWLAGVGISVLGAIVAAATSLIKAIRMPVLATAQPRAWQQRQRRWLILQSLAACAVFAVASLLLFYGQSLIAGFGLLAALMLGAALILPAFLEILLLTGQRLARRPLAMWFWADSRQQLSGLSLALMALLLALSVNVGVSTMVETFSRTFVGWLDGRLAADVYISAADNAQGAAIRNWLKDRSEVQAILSGGRAETQVQGQPVELLGLPDHPLYRERWPLLETAPRAWTQLVPGNAAFISEQLSRRLNIRVGDVIEVPAPGGAWELDIVGIYADYGNPKGQLAVNVAALIRQFPQTPQTRIGLIVSRDNIPGLIAALQKQFALDDRAVADQATVKAESIRIFNRTFAVTSALNAFTLGVAGIALLTSLLTLANSRLPQLAPLWAIGITRPRLAAIELTKTLAVALFTSLLAVPLGLLVAWCLIAIVNVKAFGWRLPFHVFPLQLVELVAVALVASLLAALLPVLRLARMQPSSLVKVFANER</sequence>
<dbReference type="Pfam" id="PF02687">
    <property type="entry name" value="FtsX"/>
    <property type="match status" value="2"/>
</dbReference>
<keyword evidence="5 6" id="KW-0472">Membrane</keyword>
<comment type="subcellular location">
    <subcellularLocation>
        <location evidence="1">Cell membrane</location>
        <topology evidence="1">Multi-pass membrane protein</topology>
    </subcellularLocation>
</comment>
<feature type="transmembrane region" description="Helical" evidence="6">
    <location>
        <begin position="739"/>
        <end position="765"/>
    </location>
</feature>
<dbReference type="RefSeq" id="WP_057747162.1">
    <property type="nucleotide sequence ID" value="NZ_LJYG01000051.1"/>
</dbReference>
<keyword evidence="4 6" id="KW-1133">Transmembrane helix</keyword>
<organism evidence="8 9">
    <name type="scientific">Bradyrhizobium manausense</name>
    <dbReference type="NCBI Taxonomy" id="989370"/>
    <lineage>
        <taxon>Bacteria</taxon>
        <taxon>Pseudomonadati</taxon>
        <taxon>Pseudomonadota</taxon>
        <taxon>Alphaproteobacteria</taxon>
        <taxon>Hyphomicrobiales</taxon>
        <taxon>Nitrobacteraceae</taxon>
        <taxon>Bradyrhizobium</taxon>
    </lineage>
</organism>